<dbReference type="SUPFAM" id="SSF56784">
    <property type="entry name" value="HAD-like"/>
    <property type="match status" value="1"/>
</dbReference>
<dbReference type="Gene3D" id="3.40.50.1000">
    <property type="entry name" value="HAD superfamily/HAD-like"/>
    <property type="match status" value="1"/>
</dbReference>
<evidence type="ECO:0000256" key="4">
    <source>
        <dbReference type="ARBA" id="ARBA00022842"/>
    </source>
</evidence>
<dbReference type="OrthoDB" id="10252832at2759"/>
<evidence type="ECO:0000313" key="5">
    <source>
        <dbReference type="EMBL" id="KAF3848983.1"/>
    </source>
</evidence>
<dbReference type="Proteomes" id="UP000518266">
    <property type="component" value="Unassembled WGS sequence"/>
</dbReference>
<protein>
    <recommendedName>
        <fullName evidence="7">5'-nucleotidase</fullName>
    </recommendedName>
</protein>
<sequence>MNCQGGLRLKVLQIASVTVRVSLIKDKHLVFVNRNLTMENIRCYGFDMDYTMAMYKSPDYESLSS</sequence>
<dbReference type="GO" id="GO:0008253">
    <property type="term" value="F:5'-nucleotidase activity"/>
    <property type="evidence" value="ECO:0007669"/>
    <property type="project" value="TreeGrafter"/>
</dbReference>
<dbReference type="AlphaFoldDB" id="A0A7J5YIH8"/>
<proteinExistence type="inferred from homology"/>
<organism evidence="5 6">
    <name type="scientific">Dissostichus mawsoni</name>
    <name type="common">Antarctic cod</name>
    <dbReference type="NCBI Taxonomy" id="36200"/>
    <lineage>
        <taxon>Eukaryota</taxon>
        <taxon>Metazoa</taxon>
        <taxon>Chordata</taxon>
        <taxon>Craniata</taxon>
        <taxon>Vertebrata</taxon>
        <taxon>Euteleostomi</taxon>
        <taxon>Actinopterygii</taxon>
        <taxon>Neopterygii</taxon>
        <taxon>Teleostei</taxon>
        <taxon>Neoteleostei</taxon>
        <taxon>Acanthomorphata</taxon>
        <taxon>Eupercaria</taxon>
        <taxon>Perciformes</taxon>
        <taxon>Notothenioidei</taxon>
        <taxon>Nototheniidae</taxon>
        <taxon>Dissostichus</taxon>
    </lineage>
</organism>
<dbReference type="Pfam" id="PF05761">
    <property type="entry name" value="5_nucleotid"/>
    <property type="match status" value="1"/>
</dbReference>
<dbReference type="InterPro" id="IPR036412">
    <property type="entry name" value="HAD-like_sf"/>
</dbReference>
<dbReference type="GO" id="GO:0046872">
    <property type="term" value="F:metal ion binding"/>
    <property type="evidence" value="ECO:0007669"/>
    <property type="project" value="UniProtKB-KW"/>
</dbReference>
<reference evidence="5 6" key="1">
    <citation type="submission" date="2020-03" db="EMBL/GenBank/DDBJ databases">
        <title>Dissostichus mawsoni Genome sequencing and assembly.</title>
        <authorList>
            <person name="Park H."/>
        </authorList>
    </citation>
    <scope>NUCLEOTIDE SEQUENCE [LARGE SCALE GENOMIC DNA]</scope>
    <source>
        <strain evidence="5">DM0001</strain>
        <tissue evidence="5">Muscle</tissue>
    </source>
</reference>
<evidence type="ECO:0000256" key="3">
    <source>
        <dbReference type="ARBA" id="ARBA00022801"/>
    </source>
</evidence>
<evidence type="ECO:0000256" key="1">
    <source>
        <dbReference type="ARBA" id="ARBA00009589"/>
    </source>
</evidence>
<dbReference type="InterPro" id="IPR008380">
    <property type="entry name" value="HAD-SF_hydro_IG_5-nucl"/>
</dbReference>
<evidence type="ECO:0008006" key="7">
    <source>
        <dbReference type="Google" id="ProtNLM"/>
    </source>
</evidence>
<keyword evidence="6" id="KW-1185">Reference proteome</keyword>
<evidence type="ECO:0000313" key="6">
    <source>
        <dbReference type="Proteomes" id="UP000518266"/>
    </source>
</evidence>
<keyword evidence="4" id="KW-0460">Magnesium</keyword>
<dbReference type="EMBL" id="JAAKFY010000012">
    <property type="protein sequence ID" value="KAF3848983.1"/>
    <property type="molecule type" value="Genomic_DNA"/>
</dbReference>
<comment type="similarity">
    <text evidence="1">Belongs to the 5'(3')-deoxyribonucleotidase family.</text>
</comment>
<evidence type="ECO:0000256" key="2">
    <source>
        <dbReference type="ARBA" id="ARBA00022723"/>
    </source>
</evidence>
<keyword evidence="3" id="KW-0378">Hydrolase</keyword>
<dbReference type="PANTHER" id="PTHR12103:SF18">
    <property type="entry name" value="5'-NUCLEOTIDASE DOMAIN-CONTAINING PROTEIN 4"/>
    <property type="match status" value="1"/>
</dbReference>
<gene>
    <name evidence="5" type="ORF">F7725_015480</name>
</gene>
<name>A0A7J5YIH8_DISMA</name>
<dbReference type="PANTHER" id="PTHR12103">
    <property type="entry name" value="5'-NUCLEOTIDASE DOMAIN-CONTAINING"/>
    <property type="match status" value="1"/>
</dbReference>
<accession>A0A7J5YIH8</accession>
<comment type="caution">
    <text evidence="5">The sequence shown here is derived from an EMBL/GenBank/DDBJ whole genome shotgun (WGS) entry which is preliminary data.</text>
</comment>
<dbReference type="InterPro" id="IPR023214">
    <property type="entry name" value="HAD_sf"/>
</dbReference>
<keyword evidence="2" id="KW-0479">Metal-binding</keyword>